<evidence type="ECO:0000256" key="2">
    <source>
        <dbReference type="ARBA" id="ARBA00022723"/>
    </source>
</evidence>
<gene>
    <name evidence="7" type="ORF">HME7025_01267</name>
</gene>
<keyword evidence="4" id="KW-0378">Hydrolase</keyword>
<dbReference type="AlphaFoldDB" id="A0A2S2DUY7"/>
<reference evidence="8" key="1">
    <citation type="submission" date="2018-05" db="EMBL/GenBank/DDBJ databases">
        <title>Pseudarcicella sp. HME7025 Genome sequencing and assembly.</title>
        <authorList>
            <person name="Kim H."/>
            <person name="Kang H."/>
            <person name="Joh K."/>
        </authorList>
    </citation>
    <scope>NUCLEOTIDE SEQUENCE [LARGE SCALE GENOMIC DNA]</scope>
    <source>
        <strain evidence="8">HME7025</strain>
    </source>
</reference>
<proteinExistence type="predicted"/>
<evidence type="ECO:0000256" key="6">
    <source>
        <dbReference type="ARBA" id="ARBA00023180"/>
    </source>
</evidence>
<dbReference type="GO" id="GO:0003676">
    <property type="term" value="F:nucleic acid binding"/>
    <property type="evidence" value="ECO:0007669"/>
    <property type="project" value="InterPro"/>
</dbReference>
<dbReference type="InterPro" id="IPR008947">
    <property type="entry name" value="PLipase_C/P1_nuclease_dom_sf"/>
</dbReference>
<dbReference type="GO" id="GO:0004519">
    <property type="term" value="F:endonuclease activity"/>
    <property type="evidence" value="ECO:0007669"/>
    <property type="project" value="UniProtKB-KW"/>
</dbReference>
<dbReference type="Gene3D" id="1.10.575.10">
    <property type="entry name" value="P1 Nuclease"/>
    <property type="match status" value="1"/>
</dbReference>
<sequence>MIYTHKVLLKKSQIIYLISSLFLFFSPNISANPWGFYAHKKINKLAIFTLPPNLSKFYKRHLIKIEEWAVLPDQRRYILDVEAARHYIDLDQHTSAIQYASWEQATKRLPEDSLQKHGIVVWHIPKTHQRLIQAFKNNDTVQIIKLSAELGHYVADAHVPLHTTSNYDGQKTGQQGLHSFWESRIPELVGDALEDWIGPAKYVDNTQQAAWDWVVQAHQLIPTLLKKEQELNQITPNNKKYSFEKKGNSLVKTYSKTYSLAYHHSLNQQIENQFKSAIQHLGDLLFTAWILGGQSDFK</sequence>
<evidence type="ECO:0008006" key="9">
    <source>
        <dbReference type="Google" id="ProtNLM"/>
    </source>
</evidence>
<evidence type="ECO:0000256" key="5">
    <source>
        <dbReference type="ARBA" id="ARBA00023157"/>
    </source>
</evidence>
<keyword evidence="3" id="KW-0255">Endonuclease</keyword>
<evidence type="ECO:0000256" key="4">
    <source>
        <dbReference type="ARBA" id="ARBA00022801"/>
    </source>
</evidence>
<dbReference type="EMBL" id="CP029346">
    <property type="protein sequence ID" value="AWL09129.1"/>
    <property type="molecule type" value="Genomic_DNA"/>
</dbReference>
<dbReference type="GO" id="GO:0016788">
    <property type="term" value="F:hydrolase activity, acting on ester bonds"/>
    <property type="evidence" value="ECO:0007669"/>
    <property type="project" value="InterPro"/>
</dbReference>
<evidence type="ECO:0000313" key="8">
    <source>
        <dbReference type="Proteomes" id="UP000245468"/>
    </source>
</evidence>
<accession>A0A2S2DUY7</accession>
<keyword evidence="2" id="KW-0479">Metal-binding</keyword>
<keyword evidence="6" id="KW-0325">Glycoprotein</keyword>
<keyword evidence="8" id="KW-1185">Reference proteome</keyword>
<dbReference type="OrthoDB" id="267579at2"/>
<dbReference type="CDD" id="cd10981">
    <property type="entry name" value="ZnPC_S1P1"/>
    <property type="match status" value="1"/>
</dbReference>
<dbReference type="SUPFAM" id="SSF48537">
    <property type="entry name" value="Phospholipase C/P1 nuclease"/>
    <property type="match status" value="1"/>
</dbReference>
<dbReference type="Pfam" id="PF02265">
    <property type="entry name" value="S1-P1_nuclease"/>
    <property type="match status" value="1"/>
</dbReference>
<protein>
    <recommendedName>
        <fullName evidence="9">S1/P1 Nuclease</fullName>
    </recommendedName>
</protein>
<name>A0A2S2DUY7_9BACT</name>
<organism evidence="7 8">
    <name type="scientific">Aquirufa nivalisilvae</name>
    <dbReference type="NCBI Taxonomy" id="2516557"/>
    <lineage>
        <taxon>Bacteria</taxon>
        <taxon>Pseudomonadati</taxon>
        <taxon>Bacteroidota</taxon>
        <taxon>Cytophagia</taxon>
        <taxon>Cytophagales</taxon>
        <taxon>Flectobacillaceae</taxon>
        <taxon>Aquirufa</taxon>
    </lineage>
</organism>
<dbReference type="KEGG" id="psez:HME7025_01267"/>
<keyword evidence="5" id="KW-1015">Disulfide bond</keyword>
<keyword evidence="1" id="KW-0540">Nuclease</keyword>
<dbReference type="InterPro" id="IPR003154">
    <property type="entry name" value="S1/P1nuclease"/>
</dbReference>
<evidence type="ECO:0000256" key="1">
    <source>
        <dbReference type="ARBA" id="ARBA00022722"/>
    </source>
</evidence>
<evidence type="ECO:0000313" key="7">
    <source>
        <dbReference type="EMBL" id="AWL09129.1"/>
    </source>
</evidence>
<dbReference type="GO" id="GO:0046872">
    <property type="term" value="F:metal ion binding"/>
    <property type="evidence" value="ECO:0007669"/>
    <property type="project" value="UniProtKB-KW"/>
</dbReference>
<dbReference type="GO" id="GO:0006308">
    <property type="term" value="P:DNA catabolic process"/>
    <property type="evidence" value="ECO:0007669"/>
    <property type="project" value="InterPro"/>
</dbReference>
<dbReference type="Proteomes" id="UP000245468">
    <property type="component" value="Chromosome"/>
</dbReference>
<evidence type="ECO:0000256" key="3">
    <source>
        <dbReference type="ARBA" id="ARBA00022759"/>
    </source>
</evidence>